<dbReference type="Proteomes" id="UP001489719">
    <property type="component" value="Unassembled WGS sequence"/>
</dbReference>
<sequence>MPRDSRLVRKEAALDEPDDNFVLLLIQEALEKEKRQERDGINAFIKRQANPNGLKPNTDFLKRVVKNADFHNTALLKREAEDAATRLKVLNELERPSRSKSTSSLRPSSNWDWSGGSDEGRHRSSRRRQYNETDKRKHSSPSSSYLPGREERYNGVDGSTHSDSGESGRHVTKSSIRLSKRARDSGSDREDGYSSGSHRRLREHEDQWPNHGEAVEKNGHRHDESHRTSHCEEHRHTRHSSTLEREGSRHRHRENQSQTHIGQHSHSQRHRSESDRYIHRSMLHHSSGYRSKDRDEHRSSLRLNSKDCGDLMTKLIGNNNRNIRDANVPD</sequence>
<comment type="caution">
    <text evidence="1">The sequence shown here is derived from an EMBL/GenBank/DDBJ whole genome shotgun (WGS) entry which is preliminary data.</text>
</comment>
<evidence type="ECO:0000313" key="2">
    <source>
        <dbReference type="Proteomes" id="UP001489719"/>
    </source>
</evidence>
<proteinExistence type="predicted"/>
<accession>A0ACC3TZF3</accession>
<dbReference type="EMBL" id="MU970034">
    <property type="protein sequence ID" value="KAK9326381.1"/>
    <property type="molecule type" value="Genomic_DNA"/>
</dbReference>
<keyword evidence="2" id="KW-1185">Reference proteome</keyword>
<reference evidence="2" key="1">
    <citation type="journal article" date="2024" name="Front. Bioeng. Biotechnol.">
        <title>Genome-scale model development and genomic sequencing of the oleaginous clade Lipomyces.</title>
        <authorList>
            <person name="Czajka J.J."/>
            <person name="Han Y."/>
            <person name="Kim J."/>
            <person name="Mondo S.J."/>
            <person name="Hofstad B.A."/>
            <person name="Robles A."/>
            <person name="Haridas S."/>
            <person name="Riley R."/>
            <person name="LaButti K."/>
            <person name="Pangilinan J."/>
            <person name="Andreopoulos W."/>
            <person name="Lipzen A."/>
            <person name="Yan J."/>
            <person name="Wang M."/>
            <person name="Ng V."/>
            <person name="Grigoriev I.V."/>
            <person name="Spatafora J.W."/>
            <person name="Magnuson J.K."/>
            <person name="Baker S.E."/>
            <person name="Pomraning K.R."/>
        </authorList>
    </citation>
    <scope>NUCLEOTIDE SEQUENCE [LARGE SCALE GENOMIC DNA]</scope>
    <source>
        <strain evidence="2">CBS 10300</strain>
    </source>
</reference>
<organism evidence="1 2">
    <name type="scientific">Lipomyces orientalis</name>
    <dbReference type="NCBI Taxonomy" id="1233043"/>
    <lineage>
        <taxon>Eukaryota</taxon>
        <taxon>Fungi</taxon>
        <taxon>Dikarya</taxon>
        <taxon>Ascomycota</taxon>
        <taxon>Saccharomycotina</taxon>
        <taxon>Lipomycetes</taxon>
        <taxon>Lipomycetales</taxon>
        <taxon>Lipomycetaceae</taxon>
        <taxon>Lipomyces</taxon>
    </lineage>
</organism>
<gene>
    <name evidence="1" type="ORF">V1517DRAFT_370279</name>
</gene>
<evidence type="ECO:0000313" key="1">
    <source>
        <dbReference type="EMBL" id="KAK9326381.1"/>
    </source>
</evidence>
<protein>
    <submittedName>
        <fullName evidence="1">Uncharacterized protein</fullName>
    </submittedName>
</protein>
<name>A0ACC3TZF3_9ASCO</name>